<dbReference type="EMBL" id="LZYO01000067">
    <property type="protein sequence ID" value="ODH38562.1"/>
    <property type="molecule type" value="Genomic_DNA"/>
</dbReference>
<evidence type="ECO:0000256" key="1">
    <source>
        <dbReference type="ARBA" id="ARBA00023242"/>
    </source>
</evidence>
<dbReference type="CDD" id="cd12148">
    <property type="entry name" value="fungal_TF_MHR"/>
    <property type="match status" value="1"/>
</dbReference>
<dbReference type="GO" id="GO:0008270">
    <property type="term" value="F:zinc ion binding"/>
    <property type="evidence" value="ECO:0007669"/>
    <property type="project" value="InterPro"/>
</dbReference>
<sequence>MVGIENKLPGIPREWLDSPPPGQFLATIPLYISWLMLSSTAQQPTKHHLPSRCRKTRSFCEYTPSRRGYRSTPKPTIGERTSSTSSPRSSGAQSYSSQTQTSQSANSFDFNNVVQTPEWAAQDNSIDPGNLSTVSSDQSPLAVLDQGILRRNNLLSDDYPSSDESDAYLVDFYYAFFHDSHPILPPAHLLHFISPFPYCLKAVMKFVGAHFAFEVSTDAYKLAAAKALESDPEWSYQRVQALLIFATVLHARNDREEAISSFSIAVTLAIELGMHRKSFVETLAGHNFVREESLRRTWWELYMTDVMFGAFDHCTMKIGNLTMDVRLPSEDVSYSTGISLVDPPSVTQFYNRIFAEDQPKYSSFCYAVEATHLLRRGVVLGATLEDNVRDQVESLEANIGSWFRHTPEDRPNALCIDGTVDQVLFRAYMLVHCASIYVHLPRSCLMASPTANASIACARRGTYLPPTSHTLTHAAKALEAANGMVALGSIRSPLLRHTPFFICGLVLGAVVELCACSVNVGTTIEPRRDRIALIVGELKALDRTWALAHQVMWHIKMLAREVLEICVLPAAEDLADPGPDVNSLLSSDMWLGDIRMDPM</sequence>
<dbReference type="PANTHER" id="PTHR47431:SF3">
    <property type="entry name" value="ZN(II)2CYS6 TRANSCRIPTION FACTOR (EUROFUNG)"/>
    <property type="match status" value="1"/>
</dbReference>
<dbReference type="GO" id="GO:0003677">
    <property type="term" value="F:DNA binding"/>
    <property type="evidence" value="ECO:0007669"/>
    <property type="project" value="InterPro"/>
</dbReference>
<dbReference type="GO" id="GO:0006351">
    <property type="term" value="P:DNA-templated transcription"/>
    <property type="evidence" value="ECO:0007669"/>
    <property type="project" value="InterPro"/>
</dbReference>
<protein>
    <recommendedName>
        <fullName evidence="3">Xylanolytic transcriptional activator regulatory domain-containing protein</fullName>
    </recommendedName>
</protein>
<gene>
    <name evidence="4" type="ORF">ACO22_02262</name>
</gene>
<dbReference type="VEuPathDB" id="FungiDB:PABG_01118"/>
<dbReference type="Pfam" id="PF04082">
    <property type="entry name" value="Fungal_trans"/>
    <property type="match status" value="1"/>
</dbReference>
<feature type="compositionally biased region" description="Low complexity" evidence="2">
    <location>
        <begin position="80"/>
        <end position="106"/>
    </location>
</feature>
<accession>A0A1D2JJG4</accession>
<name>A0A1D2JJG4_PARBR</name>
<feature type="domain" description="Xylanolytic transcriptional activator regulatory" evidence="3">
    <location>
        <begin position="216"/>
        <end position="308"/>
    </location>
</feature>
<dbReference type="AlphaFoldDB" id="A0A1D2JJG4"/>
<feature type="region of interest" description="Disordered" evidence="2">
    <location>
        <begin position="64"/>
        <end position="106"/>
    </location>
</feature>
<organism evidence="4 5">
    <name type="scientific">Paracoccidioides brasiliensis</name>
    <dbReference type="NCBI Taxonomy" id="121759"/>
    <lineage>
        <taxon>Eukaryota</taxon>
        <taxon>Fungi</taxon>
        <taxon>Dikarya</taxon>
        <taxon>Ascomycota</taxon>
        <taxon>Pezizomycotina</taxon>
        <taxon>Eurotiomycetes</taxon>
        <taxon>Eurotiomycetidae</taxon>
        <taxon>Onygenales</taxon>
        <taxon>Ajellomycetaceae</taxon>
        <taxon>Paracoccidioides</taxon>
    </lineage>
</organism>
<evidence type="ECO:0000256" key="2">
    <source>
        <dbReference type="SAM" id="MobiDB-lite"/>
    </source>
</evidence>
<evidence type="ECO:0000313" key="5">
    <source>
        <dbReference type="Proteomes" id="UP000242814"/>
    </source>
</evidence>
<comment type="caution">
    <text evidence="4">The sequence shown here is derived from an EMBL/GenBank/DDBJ whole genome shotgun (WGS) entry which is preliminary data.</text>
</comment>
<keyword evidence="1" id="KW-0539">Nucleus</keyword>
<dbReference type="VEuPathDB" id="FungiDB:PADG_04353"/>
<dbReference type="Proteomes" id="UP000242814">
    <property type="component" value="Unassembled WGS sequence"/>
</dbReference>
<reference evidence="4 5" key="1">
    <citation type="submission" date="2016-06" db="EMBL/GenBank/DDBJ databases">
        <authorList>
            <person name="Kjaerup R.B."/>
            <person name="Dalgaard T.S."/>
            <person name="Juul-Madsen H.R."/>
        </authorList>
    </citation>
    <scope>NUCLEOTIDE SEQUENCE [LARGE SCALE GENOMIC DNA]</scope>
    <source>
        <strain evidence="4 5">Pb300</strain>
    </source>
</reference>
<evidence type="ECO:0000259" key="3">
    <source>
        <dbReference type="Pfam" id="PF04082"/>
    </source>
</evidence>
<proteinExistence type="predicted"/>
<dbReference type="InterPro" id="IPR007219">
    <property type="entry name" value="XnlR_reg_dom"/>
</dbReference>
<dbReference type="PANTHER" id="PTHR47431">
    <property type="entry name" value="ZN(II)2CYS6 TRANSCRIPTION FACTOR (EUROFUNG)-RELATED"/>
    <property type="match status" value="1"/>
</dbReference>
<evidence type="ECO:0000313" key="4">
    <source>
        <dbReference type="EMBL" id="ODH38562.1"/>
    </source>
</evidence>